<evidence type="ECO:0000313" key="1">
    <source>
        <dbReference type="EMBL" id="KAF5796866.1"/>
    </source>
</evidence>
<keyword evidence="3" id="KW-1185">Reference proteome</keyword>
<dbReference type="AlphaFoldDB" id="A0A251S9U5"/>
<reference evidence="1" key="3">
    <citation type="submission" date="2020-06" db="EMBL/GenBank/DDBJ databases">
        <title>Helianthus annuus Genome sequencing and assembly Release 2.</title>
        <authorList>
            <person name="Gouzy J."/>
            <person name="Langlade N."/>
            <person name="Munos S."/>
        </authorList>
    </citation>
    <scope>NUCLEOTIDE SEQUENCE</scope>
    <source>
        <tissue evidence="1">Leaves</tissue>
    </source>
</reference>
<name>A0A251S9U5_HELAN</name>
<reference evidence="1 3" key="1">
    <citation type="journal article" date="2017" name="Nature">
        <title>The sunflower genome provides insights into oil metabolism, flowering and Asterid evolution.</title>
        <authorList>
            <person name="Badouin H."/>
            <person name="Gouzy J."/>
            <person name="Grassa C.J."/>
            <person name="Murat F."/>
            <person name="Staton S.E."/>
            <person name="Cottret L."/>
            <person name="Lelandais-Briere C."/>
            <person name="Owens G.L."/>
            <person name="Carrere S."/>
            <person name="Mayjonade B."/>
            <person name="Legrand L."/>
            <person name="Gill N."/>
            <person name="Kane N.C."/>
            <person name="Bowers J.E."/>
            <person name="Hubner S."/>
            <person name="Bellec A."/>
            <person name="Berard A."/>
            <person name="Berges H."/>
            <person name="Blanchet N."/>
            <person name="Boniface M.C."/>
            <person name="Brunel D."/>
            <person name="Catrice O."/>
            <person name="Chaidir N."/>
            <person name="Claudel C."/>
            <person name="Donnadieu C."/>
            <person name="Faraut T."/>
            <person name="Fievet G."/>
            <person name="Helmstetter N."/>
            <person name="King M."/>
            <person name="Knapp S.J."/>
            <person name="Lai Z."/>
            <person name="Le Paslier M.C."/>
            <person name="Lippi Y."/>
            <person name="Lorenzon L."/>
            <person name="Mandel J.R."/>
            <person name="Marage G."/>
            <person name="Marchand G."/>
            <person name="Marquand E."/>
            <person name="Bret-Mestries E."/>
            <person name="Morien E."/>
            <person name="Nambeesan S."/>
            <person name="Nguyen T."/>
            <person name="Pegot-Espagnet P."/>
            <person name="Pouilly N."/>
            <person name="Raftis F."/>
            <person name="Sallet E."/>
            <person name="Schiex T."/>
            <person name="Thomas J."/>
            <person name="Vandecasteele C."/>
            <person name="Vares D."/>
            <person name="Vear F."/>
            <person name="Vautrin S."/>
            <person name="Crespi M."/>
            <person name="Mangin B."/>
            <person name="Burke J.M."/>
            <person name="Salse J."/>
            <person name="Munos S."/>
            <person name="Vincourt P."/>
            <person name="Rieseberg L.H."/>
            <person name="Langlade N.B."/>
        </authorList>
    </citation>
    <scope>NUCLEOTIDE SEQUENCE [LARGE SCALE GENOMIC DNA]</scope>
    <source>
        <strain evidence="3">cv. SF193</strain>
        <tissue evidence="1">Leaves</tissue>
    </source>
</reference>
<sequence>MGFVRLVSRFGSTSGSGSVRVLFLVTSGFTVVQFQVRVAHRVLGLVNKSQTG</sequence>
<accession>A0A251S9U5</accession>
<dbReference type="Gramene" id="mRNA:HanXRQr2_Chr08g0356901">
    <property type="protein sequence ID" value="mRNA:HanXRQr2_Chr08g0356901"/>
    <property type="gene ID" value="HanXRQr2_Chr08g0356901"/>
</dbReference>
<dbReference type="EMBL" id="CM007904">
    <property type="protein sequence ID" value="OTF95312.1"/>
    <property type="molecule type" value="Genomic_DNA"/>
</dbReference>
<evidence type="ECO:0000313" key="2">
    <source>
        <dbReference type="EMBL" id="OTF95312.1"/>
    </source>
</evidence>
<dbReference type="InParanoid" id="A0A251S9U5"/>
<reference evidence="2" key="2">
    <citation type="submission" date="2017-02" db="EMBL/GenBank/DDBJ databases">
        <title>Sunflower complete genome.</title>
        <authorList>
            <person name="Langlade N."/>
            <person name="Munos S."/>
        </authorList>
    </citation>
    <scope>NUCLEOTIDE SEQUENCE [LARGE SCALE GENOMIC DNA]</scope>
    <source>
        <tissue evidence="2">Leaves</tissue>
    </source>
</reference>
<proteinExistence type="predicted"/>
<dbReference type="EMBL" id="MNCJ02000323">
    <property type="protein sequence ID" value="KAF5796866.1"/>
    <property type="molecule type" value="Genomic_DNA"/>
</dbReference>
<gene>
    <name evidence="2" type="ORF">HannXRQ_Chr15g0481701</name>
    <name evidence="1" type="ORF">HanXRQr2_Chr08g0356901</name>
</gene>
<dbReference type="Proteomes" id="UP000215914">
    <property type="component" value="Chromosome 15"/>
</dbReference>
<protein>
    <submittedName>
        <fullName evidence="2">Uncharacterized protein</fullName>
    </submittedName>
</protein>
<organism evidence="2 3">
    <name type="scientific">Helianthus annuus</name>
    <name type="common">Common sunflower</name>
    <dbReference type="NCBI Taxonomy" id="4232"/>
    <lineage>
        <taxon>Eukaryota</taxon>
        <taxon>Viridiplantae</taxon>
        <taxon>Streptophyta</taxon>
        <taxon>Embryophyta</taxon>
        <taxon>Tracheophyta</taxon>
        <taxon>Spermatophyta</taxon>
        <taxon>Magnoliopsida</taxon>
        <taxon>eudicotyledons</taxon>
        <taxon>Gunneridae</taxon>
        <taxon>Pentapetalae</taxon>
        <taxon>asterids</taxon>
        <taxon>campanulids</taxon>
        <taxon>Asterales</taxon>
        <taxon>Asteraceae</taxon>
        <taxon>Asteroideae</taxon>
        <taxon>Heliantheae alliance</taxon>
        <taxon>Heliantheae</taxon>
        <taxon>Helianthus</taxon>
    </lineage>
</organism>
<evidence type="ECO:0000313" key="3">
    <source>
        <dbReference type="Proteomes" id="UP000215914"/>
    </source>
</evidence>